<evidence type="ECO:0000313" key="2">
    <source>
        <dbReference type="WBParaSite" id="RSKR_0000749100.1"/>
    </source>
</evidence>
<protein>
    <submittedName>
        <fullName evidence="2">Delta(3,5)-Delta(2,4)-dienoyl-CoA isomerase, mitochondrial</fullName>
    </submittedName>
</protein>
<name>A0AC35U427_9BILA</name>
<proteinExistence type="predicted"/>
<sequence length="304" mass="33769">MLSLIKNRVTLLGSVKRLCSSNLHFEPAMPQLKDIKLNQIDKAVFNVELNRPNQRNAFTMDLWRELKAVIDYLAYHPPCRSIVLSAAGKSFTAGIDLKEAFSKLTALTQDDSIDIARRSRKIMILISQMQDCFTALEKCPKPIVSAIHSHCIGAGIDLILASDIRYASKDSVFSIKEVDVGMTADVGTLNRIQKVVANDSLTRELAYTGRNFYADEALSYGLVSRLFDTPDQCKQAAIETAILISQKSPIAVQGTKVVLNHARNHSIEDSLEFIKYWNASQLITEDIVKANMGSKEKGSQFSDV</sequence>
<evidence type="ECO:0000313" key="1">
    <source>
        <dbReference type="Proteomes" id="UP000095286"/>
    </source>
</evidence>
<accession>A0AC35U427</accession>
<dbReference type="WBParaSite" id="RSKR_0000749100.1">
    <property type="protein sequence ID" value="RSKR_0000749100.1"/>
    <property type="gene ID" value="RSKR_0000749100"/>
</dbReference>
<organism evidence="1 2">
    <name type="scientific">Rhabditophanes sp. KR3021</name>
    <dbReference type="NCBI Taxonomy" id="114890"/>
    <lineage>
        <taxon>Eukaryota</taxon>
        <taxon>Metazoa</taxon>
        <taxon>Ecdysozoa</taxon>
        <taxon>Nematoda</taxon>
        <taxon>Chromadorea</taxon>
        <taxon>Rhabditida</taxon>
        <taxon>Tylenchina</taxon>
        <taxon>Panagrolaimomorpha</taxon>
        <taxon>Strongyloidoidea</taxon>
        <taxon>Alloionematidae</taxon>
        <taxon>Rhabditophanes</taxon>
    </lineage>
</organism>
<reference evidence="2" key="1">
    <citation type="submission" date="2016-11" db="UniProtKB">
        <authorList>
            <consortium name="WormBaseParasite"/>
        </authorList>
    </citation>
    <scope>IDENTIFICATION</scope>
    <source>
        <strain evidence="2">KR3021</strain>
    </source>
</reference>
<dbReference type="Proteomes" id="UP000095286">
    <property type="component" value="Unplaced"/>
</dbReference>